<dbReference type="NCBIfam" id="TIGR00242">
    <property type="entry name" value="division/cell wall cluster transcriptional repressor MraZ"/>
    <property type="match status" value="1"/>
</dbReference>
<proteinExistence type="inferred from homology"/>
<evidence type="ECO:0000313" key="9">
    <source>
        <dbReference type="EMBL" id="PIR84080.1"/>
    </source>
</evidence>
<dbReference type="Gene3D" id="3.40.1550.20">
    <property type="entry name" value="Transcriptional regulator MraZ domain"/>
    <property type="match status" value="1"/>
</dbReference>
<gene>
    <name evidence="7 9" type="primary">mraZ</name>
    <name evidence="9" type="ORF">COU18_01615</name>
</gene>
<dbReference type="CDD" id="cd16321">
    <property type="entry name" value="MraZ_C"/>
    <property type="match status" value="1"/>
</dbReference>
<evidence type="ECO:0000256" key="3">
    <source>
        <dbReference type="ARBA" id="ARBA00022737"/>
    </source>
</evidence>
<keyword evidence="6 7" id="KW-0804">Transcription</keyword>
<evidence type="ECO:0000259" key="8">
    <source>
        <dbReference type="PROSITE" id="PS51740"/>
    </source>
</evidence>
<dbReference type="GO" id="GO:0005737">
    <property type="term" value="C:cytoplasm"/>
    <property type="evidence" value="ECO:0007669"/>
    <property type="project" value="UniProtKB-UniRule"/>
</dbReference>
<comment type="subcellular location">
    <subcellularLocation>
        <location evidence="7">Cytoplasm</location>
        <location evidence="7">Nucleoid</location>
    </subcellularLocation>
</comment>
<evidence type="ECO:0000256" key="4">
    <source>
        <dbReference type="ARBA" id="ARBA00023015"/>
    </source>
</evidence>
<comment type="subunit">
    <text evidence="7">Forms oligomers.</text>
</comment>
<evidence type="ECO:0000256" key="2">
    <source>
        <dbReference type="ARBA" id="ARBA00022490"/>
    </source>
</evidence>
<dbReference type="InterPro" id="IPR038619">
    <property type="entry name" value="MraZ_sf"/>
</dbReference>
<dbReference type="PANTHER" id="PTHR34701">
    <property type="entry name" value="TRANSCRIPTIONAL REGULATOR MRAZ"/>
    <property type="match status" value="1"/>
</dbReference>
<dbReference type="HAMAP" id="MF_01008">
    <property type="entry name" value="MraZ"/>
    <property type="match status" value="1"/>
</dbReference>
<dbReference type="InterPro" id="IPR003444">
    <property type="entry name" value="MraZ"/>
</dbReference>
<evidence type="ECO:0000256" key="1">
    <source>
        <dbReference type="ARBA" id="ARBA00013860"/>
    </source>
</evidence>
<dbReference type="PANTHER" id="PTHR34701:SF1">
    <property type="entry name" value="TRANSCRIPTIONAL REGULATOR MRAZ"/>
    <property type="match status" value="1"/>
</dbReference>
<keyword evidence="3" id="KW-0677">Repeat</keyword>
<comment type="caution">
    <text evidence="9">The sequence shown here is derived from an EMBL/GenBank/DDBJ whole genome shotgun (WGS) entry which is preliminary data.</text>
</comment>
<dbReference type="Proteomes" id="UP000231192">
    <property type="component" value="Unassembled WGS sequence"/>
</dbReference>
<dbReference type="InterPro" id="IPR037914">
    <property type="entry name" value="SpoVT-AbrB_sf"/>
</dbReference>
<dbReference type="GO" id="GO:0009295">
    <property type="term" value="C:nucleoid"/>
    <property type="evidence" value="ECO:0007669"/>
    <property type="project" value="UniProtKB-SubCell"/>
</dbReference>
<feature type="domain" description="SpoVT-AbrB" evidence="8">
    <location>
        <begin position="12"/>
        <end position="54"/>
    </location>
</feature>
<keyword evidence="4 7" id="KW-0805">Transcription regulation</keyword>
<sequence>MTSKNIRLLIGEYEHTLDEKKRVSLPKVFRGALGKRLVITRGLDHCLYAYSRESWEVLAGKLQGLSIVNADTRGFNRFMLSGAAEVDVDGVGRILIPDHQKAFAGLQKRIIFAGVSDHVEIWDSKRWSTYKTLIEKNAEGMAAKLDQVGAL</sequence>
<dbReference type="InterPro" id="IPR020603">
    <property type="entry name" value="MraZ_dom"/>
</dbReference>
<accession>A0A2H0UCK0</accession>
<dbReference type="GO" id="GO:0003700">
    <property type="term" value="F:DNA-binding transcription factor activity"/>
    <property type="evidence" value="ECO:0007669"/>
    <property type="project" value="UniProtKB-UniRule"/>
</dbReference>
<evidence type="ECO:0000256" key="6">
    <source>
        <dbReference type="ARBA" id="ARBA00023163"/>
    </source>
</evidence>
<dbReference type="GO" id="GO:2000143">
    <property type="term" value="P:negative regulation of DNA-templated transcription initiation"/>
    <property type="evidence" value="ECO:0007669"/>
    <property type="project" value="TreeGrafter"/>
</dbReference>
<protein>
    <recommendedName>
        <fullName evidence="1 7">Transcriptional regulator MraZ</fullName>
    </recommendedName>
</protein>
<dbReference type="PROSITE" id="PS51740">
    <property type="entry name" value="SPOVT_ABRB"/>
    <property type="match status" value="2"/>
</dbReference>
<feature type="domain" description="SpoVT-AbrB" evidence="8">
    <location>
        <begin position="83"/>
        <end position="126"/>
    </location>
</feature>
<comment type="similarity">
    <text evidence="7">Belongs to the MraZ family.</text>
</comment>
<dbReference type="SUPFAM" id="SSF89447">
    <property type="entry name" value="AbrB/MazE/MraZ-like"/>
    <property type="match status" value="1"/>
</dbReference>
<name>A0A2H0UCK0_9BACT</name>
<dbReference type="GO" id="GO:0000976">
    <property type="term" value="F:transcription cis-regulatory region binding"/>
    <property type="evidence" value="ECO:0007669"/>
    <property type="project" value="TreeGrafter"/>
</dbReference>
<dbReference type="InterPro" id="IPR035644">
    <property type="entry name" value="MraZ_C"/>
</dbReference>
<evidence type="ECO:0000256" key="5">
    <source>
        <dbReference type="ARBA" id="ARBA00023125"/>
    </source>
</evidence>
<dbReference type="InterPro" id="IPR035642">
    <property type="entry name" value="MraZ_N"/>
</dbReference>
<evidence type="ECO:0000313" key="10">
    <source>
        <dbReference type="Proteomes" id="UP000231192"/>
    </source>
</evidence>
<dbReference type="Pfam" id="PF02381">
    <property type="entry name" value="MraZ"/>
    <property type="match status" value="2"/>
</dbReference>
<dbReference type="EMBL" id="PFBK01000003">
    <property type="protein sequence ID" value="PIR84080.1"/>
    <property type="molecule type" value="Genomic_DNA"/>
</dbReference>
<organism evidence="9 10">
    <name type="scientific">Candidatus Kaiserbacteria bacterium CG10_big_fil_rev_8_21_14_0_10_51_14</name>
    <dbReference type="NCBI Taxonomy" id="1974610"/>
    <lineage>
        <taxon>Bacteria</taxon>
        <taxon>Candidatus Kaiseribacteriota</taxon>
    </lineage>
</organism>
<dbReference type="AlphaFoldDB" id="A0A2H0UCK0"/>
<reference evidence="10" key="1">
    <citation type="submission" date="2017-09" db="EMBL/GenBank/DDBJ databases">
        <title>Depth-based differentiation of microbial function through sediment-hosted aquifers and enrichment of novel symbionts in the deep terrestrial subsurface.</title>
        <authorList>
            <person name="Probst A.J."/>
            <person name="Ladd B."/>
            <person name="Jarett J.K."/>
            <person name="Geller-Mcgrath D.E."/>
            <person name="Sieber C.M.K."/>
            <person name="Emerson J.B."/>
            <person name="Anantharaman K."/>
            <person name="Thomas B.C."/>
            <person name="Malmstrom R."/>
            <person name="Stieglmeier M."/>
            <person name="Klingl A."/>
            <person name="Woyke T."/>
            <person name="Ryan C.M."/>
            <person name="Banfield J.F."/>
        </authorList>
    </citation>
    <scope>NUCLEOTIDE SEQUENCE [LARGE SCALE GENOMIC DNA]</scope>
</reference>
<keyword evidence="2 7" id="KW-0963">Cytoplasm</keyword>
<keyword evidence="5 7" id="KW-0238">DNA-binding</keyword>
<dbReference type="InterPro" id="IPR007159">
    <property type="entry name" value="SpoVT-AbrB_dom"/>
</dbReference>
<evidence type="ECO:0000256" key="7">
    <source>
        <dbReference type="HAMAP-Rule" id="MF_01008"/>
    </source>
</evidence>
<dbReference type="CDD" id="cd16320">
    <property type="entry name" value="MraZ_N"/>
    <property type="match status" value="1"/>
</dbReference>